<proteinExistence type="predicted"/>
<keyword evidence="3" id="KW-1185">Reference proteome</keyword>
<reference evidence="2" key="1">
    <citation type="submission" date="2020-11" db="EMBL/GenBank/DDBJ databases">
        <title>Sequencing the genomes of 1000 actinobacteria strains.</title>
        <authorList>
            <person name="Klenk H.-P."/>
        </authorList>
    </citation>
    <scope>NUCLEOTIDE SEQUENCE</scope>
    <source>
        <strain evidence="2">DSM 45356</strain>
    </source>
</reference>
<accession>A0A8J7KYA0</accession>
<keyword evidence="1" id="KW-0732">Signal</keyword>
<sequence length="689" mass="71984">MRGLRMFALAALVLGASLTTGTAAQAAPSAPYNVLAVESTWHDYTFESDINFSRYGTDGVSTYAYGQGGGNLYLWITPPTGTALVPGTFPTTRFADATHAGLDNGIDGQACMDNELPGTLTIHEVQRNQAGDITVFAASYRFPNCKGMSGELRWNSSVGYKLARSSTKFLGWDGTDIGRDAPAKDVTFTVGGTGPVTFGQAAFAGSAPGAFRIKSDTCSGHVFAVGKSCTVSVAAHPTAKGDQTATLTMPDDTAGTRRAVDLHGYGIIGAEGTYYPVDSARILDTRSGNGAPAAKVGAGATLNLQVTGRGNIPSSGVSSVVLNVTVTEGTSASFLTVYPKGVGRPTASNLNFPAGWTGANSVTVRVGDGGQVSIYNHGGNTHVIVDVVGFYAANNEVLNNRGLGNEYVPVKVQRLLDSREWGYGPLGGGDWVTIPLGYTGLTPDIRAVAVNITAVDPTGPGFFTAWNGNNLPPESSTLNFAPHTIVPNLAVVPVMPCPLQNCSEFMSFSVYNHLTSTTHIVVDIVGVYVSGSLETGLRFNPLTPTRIADTREGQGAHVLGPQSITPIEVPGAIAGPKTVAVGLNVTGVTPTDNTFLTLWRTGLPERPTASNLNPARGQTVPNATITLLGTDNRFNVYNHAGNTHLVIDVSGTFDIPPYQLERPPAVRSLTGGQLPSLTPNYPVAALTRP</sequence>
<dbReference type="AlphaFoldDB" id="A0A8J7KYA0"/>
<dbReference type="Proteomes" id="UP000622552">
    <property type="component" value="Unassembled WGS sequence"/>
</dbReference>
<dbReference type="EMBL" id="JADOUF010000001">
    <property type="protein sequence ID" value="MBG6139052.1"/>
    <property type="molecule type" value="Genomic_DNA"/>
</dbReference>
<evidence type="ECO:0000256" key="1">
    <source>
        <dbReference type="SAM" id="SignalP"/>
    </source>
</evidence>
<evidence type="ECO:0000313" key="3">
    <source>
        <dbReference type="Proteomes" id="UP000622552"/>
    </source>
</evidence>
<dbReference type="GO" id="GO:0005975">
    <property type="term" value="P:carbohydrate metabolic process"/>
    <property type="evidence" value="ECO:0007669"/>
    <property type="project" value="UniProtKB-ARBA"/>
</dbReference>
<feature type="chain" id="PRO_5035255894" evidence="1">
    <location>
        <begin position="27"/>
        <end position="689"/>
    </location>
</feature>
<protein>
    <submittedName>
        <fullName evidence="2">Uncharacterized protein</fullName>
    </submittedName>
</protein>
<dbReference type="RefSeq" id="WP_197005747.1">
    <property type="nucleotide sequence ID" value="NZ_BONS01000011.1"/>
</dbReference>
<gene>
    <name evidence="2" type="ORF">IW245_005246</name>
</gene>
<comment type="caution">
    <text evidence="2">The sequence shown here is derived from an EMBL/GenBank/DDBJ whole genome shotgun (WGS) entry which is preliminary data.</text>
</comment>
<feature type="signal peptide" evidence="1">
    <location>
        <begin position="1"/>
        <end position="26"/>
    </location>
</feature>
<organism evidence="2 3">
    <name type="scientific">Longispora fulva</name>
    <dbReference type="NCBI Taxonomy" id="619741"/>
    <lineage>
        <taxon>Bacteria</taxon>
        <taxon>Bacillati</taxon>
        <taxon>Actinomycetota</taxon>
        <taxon>Actinomycetes</taxon>
        <taxon>Micromonosporales</taxon>
        <taxon>Micromonosporaceae</taxon>
        <taxon>Longispora</taxon>
    </lineage>
</organism>
<evidence type="ECO:0000313" key="2">
    <source>
        <dbReference type="EMBL" id="MBG6139052.1"/>
    </source>
</evidence>
<name>A0A8J7KYA0_9ACTN</name>
<dbReference type="InterPro" id="IPR013783">
    <property type="entry name" value="Ig-like_fold"/>
</dbReference>
<dbReference type="Gene3D" id="2.60.40.10">
    <property type="entry name" value="Immunoglobulins"/>
    <property type="match status" value="1"/>
</dbReference>